<dbReference type="Proteomes" id="UP001589647">
    <property type="component" value="Unassembled WGS sequence"/>
</dbReference>
<accession>A0ABV5IJX4</accession>
<evidence type="ECO:0000313" key="3">
    <source>
        <dbReference type="Proteomes" id="UP001589647"/>
    </source>
</evidence>
<feature type="chain" id="PRO_5045651349" description="Sensor domain-containing protein" evidence="1">
    <location>
        <begin position="20"/>
        <end position="211"/>
    </location>
</feature>
<comment type="caution">
    <text evidence="2">The sequence shown here is derived from an EMBL/GenBank/DDBJ whole genome shotgun (WGS) entry which is preliminary data.</text>
</comment>
<organism evidence="2 3">
    <name type="scientific">Nonomuraea spiralis</name>
    <dbReference type="NCBI Taxonomy" id="46182"/>
    <lineage>
        <taxon>Bacteria</taxon>
        <taxon>Bacillati</taxon>
        <taxon>Actinomycetota</taxon>
        <taxon>Actinomycetes</taxon>
        <taxon>Streptosporangiales</taxon>
        <taxon>Streptosporangiaceae</taxon>
        <taxon>Nonomuraea</taxon>
    </lineage>
</organism>
<feature type="signal peptide" evidence="1">
    <location>
        <begin position="1"/>
        <end position="19"/>
    </location>
</feature>
<dbReference type="RefSeq" id="WP_189650955.1">
    <property type="nucleotide sequence ID" value="NZ_BMRC01000016.1"/>
</dbReference>
<gene>
    <name evidence="2" type="ORF">ACFFV7_24465</name>
</gene>
<keyword evidence="1" id="KW-0732">Signal</keyword>
<evidence type="ECO:0000313" key="2">
    <source>
        <dbReference type="EMBL" id="MFB9204370.1"/>
    </source>
</evidence>
<evidence type="ECO:0000256" key="1">
    <source>
        <dbReference type="SAM" id="SignalP"/>
    </source>
</evidence>
<dbReference type="PROSITE" id="PS51257">
    <property type="entry name" value="PROKAR_LIPOPROTEIN"/>
    <property type="match status" value="1"/>
</dbReference>
<sequence>MKPGIILYGLLAATLAGCAGGGADSVVDAHAMAELREVLNRRPSLPDGFAQRPEQAWRVPFGRLDKDCGSALDAAAGHAPQEGLTGQAAVSYQGDGLGERAGVGLARYAGDEAETSFDALSDGLESCREIRVAGGTDLRARRLDIGDAGRSGDEVVGTRLRGRLNGYPYALDVVLSRTGDTLVSVVHAGMTDVDRDRTKKLVAAVLSMSTA</sequence>
<evidence type="ECO:0008006" key="4">
    <source>
        <dbReference type="Google" id="ProtNLM"/>
    </source>
</evidence>
<reference evidence="2 3" key="1">
    <citation type="submission" date="2024-09" db="EMBL/GenBank/DDBJ databases">
        <authorList>
            <person name="Sun Q."/>
            <person name="Mori K."/>
        </authorList>
    </citation>
    <scope>NUCLEOTIDE SEQUENCE [LARGE SCALE GENOMIC DNA]</scope>
    <source>
        <strain evidence="2 3">CCM 3426</strain>
    </source>
</reference>
<name>A0ABV5IJX4_9ACTN</name>
<proteinExistence type="predicted"/>
<keyword evidence="3" id="KW-1185">Reference proteome</keyword>
<dbReference type="EMBL" id="JBHMEI010000017">
    <property type="protein sequence ID" value="MFB9204370.1"/>
    <property type="molecule type" value="Genomic_DNA"/>
</dbReference>
<protein>
    <recommendedName>
        <fullName evidence="4">Sensor domain-containing protein</fullName>
    </recommendedName>
</protein>